<dbReference type="OrthoDB" id="1681166at2759"/>
<evidence type="ECO:0000313" key="1">
    <source>
        <dbReference type="EMBL" id="OZJ03542.1"/>
    </source>
</evidence>
<protein>
    <submittedName>
        <fullName evidence="1">Uncharacterized protein</fullName>
    </submittedName>
</protein>
<dbReference type="Proteomes" id="UP000242875">
    <property type="component" value="Unassembled WGS sequence"/>
</dbReference>
<dbReference type="AlphaFoldDB" id="A0A261XYX5"/>
<accession>A0A261XYX5</accession>
<dbReference type="EMBL" id="MVBO01000080">
    <property type="protein sequence ID" value="OZJ03542.1"/>
    <property type="molecule type" value="Genomic_DNA"/>
</dbReference>
<proteinExistence type="predicted"/>
<name>A0A261XYX5_9FUNG</name>
<organism evidence="1 2">
    <name type="scientific">Bifiguratus adelaidae</name>
    <dbReference type="NCBI Taxonomy" id="1938954"/>
    <lineage>
        <taxon>Eukaryota</taxon>
        <taxon>Fungi</taxon>
        <taxon>Fungi incertae sedis</taxon>
        <taxon>Mucoromycota</taxon>
        <taxon>Mucoromycotina</taxon>
        <taxon>Endogonomycetes</taxon>
        <taxon>Endogonales</taxon>
        <taxon>Endogonales incertae sedis</taxon>
        <taxon>Bifiguratus</taxon>
    </lineage>
</organism>
<comment type="caution">
    <text evidence="1">The sequence shown here is derived from an EMBL/GenBank/DDBJ whole genome shotgun (WGS) entry which is preliminary data.</text>
</comment>
<gene>
    <name evidence="1" type="ORF">BZG36_04172</name>
</gene>
<keyword evidence="2" id="KW-1185">Reference proteome</keyword>
<sequence>MPTVPNLVVFRDDQSGSYLHPITHYVFSDDVEGIALPSDNYVVVELSADGKQVNDIVSYSPMFQPTGGNIETVSIKVAEGQGLQGSSDGNLTTLTIEGLVSDSATPASASTSITQLLKDIQTRQVFTVDTQHDLALIRWQKCCIAEYD</sequence>
<evidence type="ECO:0000313" key="2">
    <source>
        <dbReference type="Proteomes" id="UP000242875"/>
    </source>
</evidence>
<reference evidence="1 2" key="1">
    <citation type="journal article" date="2017" name="Mycologia">
        <title>Bifiguratus adelaidae, gen. et sp. nov., a new member of Mucoromycotina in endophytic and soil-dwelling habitats.</title>
        <authorList>
            <person name="Torres-Cruz T.J."/>
            <person name="Billingsley Tobias T.L."/>
            <person name="Almatruk M."/>
            <person name="Hesse C."/>
            <person name="Kuske C.R."/>
            <person name="Desiro A."/>
            <person name="Benucci G.M."/>
            <person name="Bonito G."/>
            <person name="Stajich J.E."/>
            <person name="Dunlap C."/>
            <person name="Arnold A.E."/>
            <person name="Porras-Alfaro A."/>
        </authorList>
    </citation>
    <scope>NUCLEOTIDE SEQUENCE [LARGE SCALE GENOMIC DNA]</scope>
    <source>
        <strain evidence="1 2">AZ0501</strain>
    </source>
</reference>